<dbReference type="Proteomes" id="UP001151518">
    <property type="component" value="Unassembled WGS sequence"/>
</dbReference>
<evidence type="ECO:0000259" key="13">
    <source>
        <dbReference type="Pfam" id="PF20645"/>
    </source>
</evidence>
<dbReference type="PANTHER" id="PTHR31576">
    <property type="entry name" value="TATA BOX-BINDING PROTEIN-ASSOCIATED FACTOR RNA POLYMERASE I SUBUNIT B"/>
    <property type="match status" value="1"/>
</dbReference>
<comment type="similarity">
    <text evidence="2">Belongs to the RRN7/TAF1B family.</text>
</comment>
<name>A0A9W8GAN0_9FUNG</name>
<dbReference type="InterPro" id="IPR033599">
    <property type="entry name" value="TAF1B/Rrn7"/>
</dbReference>
<evidence type="ECO:0000256" key="11">
    <source>
        <dbReference type="SAM" id="MobiDB-lite"/>
    </source>
</evidence>
<evidence type="ECO:0000256" key="1">
    <source>
        <dbReference type="ARBA" id="ARBA00004604"/>
    </source>
</evidence>
<dbReference type="Pfam" id="PF20645">
    <property type="entry name" value="Rrn7_cyclin_C"/>
    <property type="match status" value="1"/>
</dbReference>
<dbReference type="GO" id="GO:0001164">
    <property type="term" value="F:RNA polymerase I core promoter sequence-specific DNA binding"/>
    <property type="evidence" value="ECO:0007669"/>
    <property type="project" value="InterPro"/>
</dbReference>
<dbReference type="InterPro" id="IPR048540">
    <property type="entry name" value="Rrn7_cyclin_N"/>
</dbReference>
<feature type="domain" description="Rrn7/TAF1B N-terminal cyclin" evidence="12">
    <location>
        <begin position="225"/>
        <end position="312"/>
    </location>
</feature>
<keyword evidence="5" id="KW-0862">Zinc</keyword>
<dbReference type="AlphaFoldDB" id="A0A9W8GAN0"/>
<sequence>MFNPYSASGMIRAEKRRCPICDTRKMSYREDGRVMCKYGHEQAGIIEESTEAVVDGVTRRHILKTKRMSKKQLARSRRLYGNKALFAILQAMQYIIKLQATTLVRDLGAPEALIGAVRNIWLLYVGQLDDIDMLDPGADGELNETQPASEAGTANQSRSHSIFTADSLFAQQLSQPQYPNYLDDSLDALLQKVDDDIARDEQEMLEWQQENDQQVQDDRDELQAQDDSNFLSTSEAVEAAASRQLSTDSQPIHRSSNVLIVKEIKKFVRMEYLPAILYLAFLQIQAPIMFADMYYILAQERIPYASAYLRIPEDIYSRLGRGIAPIFMVPYALSVPRLRSLVGAFERLFSETLSITFPRPDMPIRMLSLLKRLGLPIELYSMAMRAIELAGDRMYSQIRRMQDASVTAMAAIVVCLKLHYGLDEIERKPSNTDPEVCLQLPPLSEFLEAWRDGWESELTIGAVPFLTAYSEHWQREFAEYYRRLVSRKQISWYRSVYRDIARRYRQAIDYLAASEQMCAETAQKMLPYEYVRRFQAQAENANTSTETDAMQTEEDSTAAELMKRIEPVRMAAVYSSSADEVKRSHRRAFATIFEPFTNHPEIQLEPGELHALPYIQFNHNVFGGGYTIPIFGLIAGRCAMMLGCAPEELIRYVTAFEHRLYIGTTGNLPFR</sequence>
<keyword evidence="4" id="KW-0863">Zinc-finger</keyword>
<feature type="compositionally biased region" description="Polar residues" evidence="11">
    <location>
        <begin position="143"/>
        <end position="157"/>
    </location>
</feature>
<comment type="caution">
    <text evidence="14">The sequence shown here is derived from an EMBL/GenBank/DDBJ whole genome shotgun (WGS) entry which is preliminary data.</text>
</comment>
<keyword evidence="3" id="KW-0479">Metal-binding</keyword>
<accession>A0A9W8GAN0</accession>
<dbReference type="InterPro" id="IPR048538">
    <property type="entry name" value="Rrn7_cyclin_C"/>
</dbReference>
<evidence type="ECO:0000256" key="4">
    <source>
        <dbReference type="ARBA" id="ARBA00022771"/>
    </source>
</evidence>
<dbReference type="PANTHER" id="PTHR31576:SF2">
    <property type="entry name" value="TATA BOX-BINDING PROTEIN-ASSOCIATED FACTOR RNA POLYMERASE I SUBUNIT B"/>
    <property type="match status" value="1"/>
</dbReference>
<evidence type="ECO:0000256" key="9">
    <source>
        <dbReference type="ARBA" id="ARBA00023242"/>
    </source>
</evidence>
<keyword evidence="7" id="KW-0238">DNA-binding</keyword>
<evidence type="ECO:0000256" key="5">
    <source>
        <dbReference type="ARBA" id="ARBA00022833"/>
    </source>
</evidence>
<dbReference type="GO" id="GO:0042790">
    <property type="term" value="P:nucleolar large rRNA transcription by RNA polymerase I"/>
    <property type="evidence" value="ECO:0007669"/>
    <property type="project" value="TreeGrafter"/>
</dbReference>
<evidence type="ECO:0000256" key="7">
    <source>
        <dbReference type="ARBA" id="ARBA00023125"/>
    </source>
</evidence>
<evidence type="ECO:0000256" key="2">
    <source>
        <dbReference type="ARBA" id="ARBA00006899"/>
    </source>
</evidence>
<gene>
    <name evidence="14" type="ORF">GGI25_002219</name>
</gene>
<evidence type="ECO:0000313" key="14">
    <source>
        <dbReference type="EMBL" id="KAJ2678631.1"/>
    </source>
</evidence>
<evidence type="ECO:0000256" key="10">
    <source>
        <dbReference type="SAM" id="Coils"/>
    </source>
</evidence>
<keyword evidence="8" id="KW-0804">Transcription</keyword>
<evidence type="ECO:0000313" key="15">
    <source>
        <dbReference type="Proteomes" id="UP001151518"/>
    </source>
</evidence>
<proteinExistence type="inferred from homology"/>
<evidence type="ECO:0000256" key="3">
    <source>
        <dbReference type="ARBA" id="ARBA00022723"/>
    </source>
</evidence>
<dbReference type="GO" id="GO:0070860">
    <property type="term" value="C:RNA polymerase I core factor complex"/>
    <property type="evidence" value="ECO:0007669"/>
    <property type="project" value="InterPro"/>
</dbReference>
<protein>
    <recommendedName>
        <fullName evidence="16">RRN7-type domain-containing protein</fullName>
    </recommendedName>
</protein>
<feature type="region of interest" description="Disordered" evidence="11">
    <location>
        <begin position="136"/>
        <end position="157"/>
    </location>
</feature>
<keyword evidence="9" id="KW-0539">Nucleus</keyword>
<evidence type="ECO:0000259" key="12">
    <source>
        <dbReference type="Pfam" id="PF20644"/>
    </source>
</evidence>
<evidence type="ECO:0000256" key="8">
    <source>
        <dbReference type="ARBA" id="ARBA00023163"/>
    </source>
</evidence>
<evidence type="ECO:0000256" key="6">
    <source>
        <dbReference type="ARBA" id="ARBA00023015"/>
    </source>
</evidence>
<dbReference type="OrthoDB" id="428577at2759"/>
<keyword evidence="10" id="KW-0175">Coiled coil</keyword>
<dbReference type="Pfam" id="PF20644">
    <property type="entry name" value="Rrn7_cyclin_N"/>
    <property type="match status" value="1"/>
</dbReference>
<evidence type="ECO:0008006" key="16">
    <source>
        <dbReference type="Google" id="ProtNLM"/>
    </source>
</evidence>
<reference evidence="14" key="1">
    <citation type="submission" date="2022-07" db="EMBL/GenBank/DDBJ databases">
        <title>Phylogenomic reconstructions and comparative analyses of Kickxellomycotina fungi.</title>
        <authorList>
            <person name="Reynolds N.K."/>
            <person name="Stajich J.E."/>
            <person name="Barry K."/>
            <person name="Grigoriev I.V."/>
            <person name="Crous P."/>
            <person name="Smith M.E."/>
        </authorList>
    </citation>
    <scope>NUCLEOTIDE SEQUENCE</scope>
    <source>
        <strain evidence="14">NRRL 3115</strain>
    </source>
</reference>
<feature type="domain" description="Rrn7/TAF1B C-terminal cyclin" evidence="13">
    <location>
        <begin position="345"/>
        <end position="434"/>
    </location>
</feature>
<dbReference type="GO" id="GO:0008270">
    <property type="term" value="F:zinc ion binding"/>
    <property type="evidence" value="ECO:0007669"/>
    <property type="project" value="UniProtKB-KW"/>
</dbReference>
<dbReference type="EMBL" id="JANBTW010000019">
    <property type="protein sequence ID" value="KAJ2678631.1"/>
    <property type="molecule type" value="Genomic_DNA"/>
</dbReference>
<comment type="subcellular location">
    <subcellularLocation>
        <location evidence="1">Nucleus</location>
        <location evidence="1">Nucleolus</location>
    </subcellularLocation>
</comment>
<keyword evidence="6" id="KW-0805">Transcription regulation</keyword>
<organism evidence="14 15">
    <name type="scientific">Coemansia spiralis</name>
    <dbReference type="NCBI Taxonomy" id="417178"/>
    <lineage>
        <taxon>Eukaryota</taxon>
        <taxon>Fungi</taxon>
        <taxon>Fungi incertae sedis</taxon>
        <taxon>Zoopagomycota</taxon>
        <taxon>Kickxellomycotina</taxon>
        <taxon>Kickxellomycetes</taxon>
        <taxon>Kickxellales</taxon>
        <taxon>Kickxellaceae</taxon>
        <taxon>Coemansia</taxon>
    </lineage>
</organism>
<feature type="coiled-coil region" evidence="10">
    <location>
        <begin position="190"/>
        <end position="225"/>
    </location>
</feature>